<dbReference type="EMBL" id="BONJ01000001">
    <property type="protein sequence ID" value="GIG12495.1"/>
    <property type="molecule type" value="Genomic_DNA"/>
</dbReference>
<organism evidence="1 2">
    <name type="scientific">Catellatospora methionotrophica</name>
    <dbReference type="NCBI Taxonomy" id="121620"/>
    <lineage>
        <taxon>Bacteria</taxon>
        <taxon>Bacillati</taxon>
        <taxon>Actinomycetota</taxon>
        <taxon>Actinomycetes</taxon>
        <taxon>Micromonosporales</taxon>
        <taxon>Micromonosporaceae</taxon>
        <taxon>Catellatospora</taxon>
    </lineage>
</organism>
<evidence type="ECO:0000313" key="1">
    <source>
        <dbReference type="EMBL" id="GIG12495.1"/>
    </source>
</evidence>
<proteinExistence type="predicted"/>
<reference evidence="1" key="1">
    <citation type="submission" date="2021-01" db="EMBL/GenBank/DDBJ databases">
        <title>Whole genome shotgun sequence of Catellatospora methionotrophica NBRC 14553.</title>
        <authorList>
            <person name="Komaki H."/>
            <person name="Tamura T."/>
        </authorList>
    </citation>
    <scope>NUCLEOTIDE SEQUENCE</scope>
    <source>
        <strain evidence="1">NBRC 14553</strain>
    </source>
</reference>
<keyword evidence="2" id="KW-1185">Reference proteome</keyword>
<gene>
    <name evidence="1" type="ORF">Cme02nite_08270</name>
</gene>
<accession>A0A8J3LH61</accession>
<comment type="caution">
    <text evidence="1">The sequence shown here is derived from an EMBL/GenBank/DDBJ whole genome shotgun (WGS) entry which is preliminary data.</text>
</comment>
<dbReference type="Proteomes" id="UP000660339">
    <property type="component" value="Unassembled WGS sequence"/>
</dbReference>
<name>A0A8J3LH61_9ACTN</name>
<dbReference type="RefSeq" id="WP_166385087.1">
    <property type="nucleotide sequence ID" value="NZ_BAAATT010000033.1"/>
</dbReference>
<sequence length="59" mass="6078">MYLFDADSVVVSTAAELLRVHQPVMAGGPYCGSCGELAPCPVAANAQQIQDAAQLAAEQ</sequence>
<protein>
    <submittedName>
        <fullName evidence="1">Uncharacterized protein</fullName>
    </submittedName>
</protein>
<dbReference type="AlphaFoldDB" id="A0A8J3LH61"/>
<evidence type="ECO:0000313" key="2">
    <source>
        <dbReference type="Proteomes" id="UP000660339"/>
    </source>
</evidence>